<organism evidence="2 3">
    <name type="scientific">Lottia gigantea</name>
    <name type="common">Giant owl limpet</name>
    <dbReference type="NCBI Taxonomy" id="225164"/>
    <lineage>
        <taxon>Eukaryota</taxon>
        <taxon>Metazoa</taxon>
        <taxon>Spiralia</taxon>
        <taxon>Lophotrochozoa</taxon>
        <taxon>Mollusca</taxon>
        <taxon>Gastropoda</taxon>
        <taxon>Patellogastropoda</taxon>
        <taxon>Lottioidea</taxon>
        <taxon>Lottiidae</taxon>
        <taxon>Lottia</taxon>
    </lineage>
</organism>
<dbReference type="Proteomes" id="UP000030746">
    <property type="component" value="Unassembled WGS sequence"/>
</dbReference>
<dbReference type="OMA" id="ANGKQEC"/>
<feature type="region of interest" description="Disordered" evidence="1">
    <location>
        <begin position="463"/>
        <end position="493"/>
    </location>
</feature>
<name>V3ZTJ4_LOTGI</name>
<proteinExistence type="predicted"/>
<feature type="compositionally biased region" description="Basic and acidic residues" evidence="1">
    <location>
        <begin position="157"/>
        <end position="170"/>
    </location>
</feature>
<gene>
    <name evidence="2" type="ORF">LOTGIDRAFT_166285</name>
</gene>
<evidence type="ECO:0000256" key="1">
    <source>
        <dbReference type="SAM" id="MobiDB-lite"/>
    </source>
</evidence>
<feature type="region of interest" description="Disordered" evidence="1">
    <location>
        <begin position="211"/>
        <end position="278"/>
    </location>
</feature>
<evidence type="ECO:0000313" key="2">
    <source>
        <dbReference type="EMBL" id="ESO87702.1"/>
    </source>
</evidence>
<sequence>MSFAYGIKSFVSFFCQPKYAKKKIEVSLHKLSIWNRNYRIKSKMCLSEIQQPIEKPVTSGKEKVINLPKKLPLKRPRSDDSIDIPRNEDLADIYDESPAKKLCTEEVTSRIENDQSDLDDFESENKCTSHIKSKSHSPSKKLTAADVCNISMEDDTSEKSDTDKENEIKPKISPHRNRFAVSSGNQKHKFNLNEKKNVVIKSRFFAKNEIKSEPESLSSELGNSTVIPANIKSEPNESKDTDKTTPVLPKLFSPEKLKFPTNKPIKTNSKSSKKTNLKKSNSLSAFSWSKFKFTKNSNADTETSKSVNSAFQSVIKQEDRDSGLNENSKTNQELENSASNTEFSLADQSETSLKESQSSLCSLISLEGSSKSNICSLDTECLPSTQDLEEFDFEQKKTMKTESDFELISTVSETKRELVVDNNSNTKSTSISTFFKSNSSSSLDATNSGLKKRKFDVYGSMSTESGLKKANSGSNLFGGDSSSRTDSDSDKFNSVLKKSDSSSSIIKSSYFSKGIDNSNPILIDDNSNEATTTQNQVVKKECRVSGLTKTSRKKSGSTSKVLDINQTKIKDLFFKVGRKPSRLEEVSEFGMEMTPESINSTKASKLSSTVQRKLLS</sequence>
<feature type="region of interest" description="Disordered" evidence="1">
    <location>
        <begin position="152"/>
        <end position="190"/>
    </location>
</feature>
<accession>V3ZTJ4</accession>
<dbReference type="CTD" id="20240297"/>
<feature type="region of interest" description="Disordered" evidence="1">
    <location>
        <begin position="594"/>
        <end position="616"/>
    </location>
</feature>
<reference evidence="2 3" key="1">
    <citation type="journal article" date="2013" name="Nature">
        <title>Insights into bilaterian evolution from three spiralian genomes.</title>
        <authorList>
            <person name="Simakov O."/>
            <person name="Marletaz F."/>
            <person name="Cho S.J."/>
            <person name="Edsinger-Gonzales E."/>
            <person name="Havlak P."/>
            <person name="Hellsten U."/>
            <person name="Kuo D.H."/>
            <person name="Larsson T."/>
            <person name="Lv J."/>
            <person name="Arendt D."/>
            <person name="Savage R."/>
            <person name="Osoegawa K."/>
            <person name="de Jong P."/>
            <person name="Grimwood J."/>
            <person name="Chapman J.A."/>
            <person name="Shapiro H."/>
            <person name="Aerts A."/>
            <person name="Otillar R.P."/>
            <person name="Terry A.Y."/>
            <person name="Boore J.L."/>
            <person name="Grigoriev I.V."/>
            <person name="Lindberg D.R."/>
            <person name="Seaver E.C."/>
            <person name="Weisblat D.A."/>
            <person name="Putnam N.H."/>
            <person name="Rokhsar D.S."/>
        </authorList>
    </citation>
    <scope>NUCLEOTIDE SEQUENCE [LARGE SCALE GENOMIC DNA]</scope>
</reference>
<keyword evidence="3" id="KW-1185">Reference proteome</keyword>
<feature type="compositionally biased region" description="Polar residues" evidence="1">
    <location>
        <begin position="324"/>
        <end position="349"/>
    </location>
</feature>
<dbReference type="KEGG" id="lgi:LOTGIDRAFT_166285"/>
<dbReference type="HOGENOM" id="CLU_443648_0_0_1"/>
<feature type="region of interest" description="Disordered" evidence="1">
    <location>
        <begin position="316"/>
        <end position="349"/>
    </location>
</feature>
<protein>
    <submittedName>
        <fullName evidence="2">Uncharacterized protein</fullName>
    </submittedName>
</protein>
<feature type="compositionally biased region" description="Polar residues" evidence="1">
    <location>
        <begin position="215"/>
        <end position="227"/>
    </location>
</feature>
<dbReference type="EMBL" id="KB202849">
    <property type="protein sequence ID" value="ESO87702.1"/>
    <property type="molecule type" value="Genomic_DNA"/>
</dbReference>
<feature type="compositionally biased region" description="Polar residues" evidence="1">
    <location>
        <begin position="463"/>
        <end position="475"/>
    </location>
</feature>
<dbReference type="RefSeq" id="XP_009061597.1">
    <property type="nucleotide sequence ID" value="XM_009063349.1"/>
</dbReference>
<feature type="compositionally biased region" description="Basic and acidic residues" evidence="1">
    <location>
        <begin position="234"/>
        <end position="243"/>
    </location>
</feature>
<feature type="compositionally biased region" description="Polar residues" evidence="1">
    <location>
        <begin position="596"/>
        <end position="616"/>
    </location>
</feature>
<evidence type="ECO:0000313" key="3">
    <source>
        <dbReference type="Proteomes" id="UP000030746"/>
    </source>
</evidence>
<dbReference type="AlphaFoldDB" id="V3ZTJ4"/>
<dbReference type="GeneID" id="20240297"/>